<keyword evidence="5 6" id="KW-0694">RNA-binding</keyword>
<evidence type="ECO:0000313" key="8">
    <source>
        <dbReference type="EMBL" id="PXA03139.1"/>
    </source>
</evidence>
<dbReference type="GO" id="GO:0000049">
    <property type="term" value="F:tRNA binding"/>
    <property type="evidence" value="ECO:0007669"/>
    <property type="project" value="UniProtKB-UniRule"/>
</dbReference>
<keyword evidence="2 6" id="KW-0540">Nuclease</keyword>
<evidence type="ECO:0000256" key="2">
    <source>
        <dbReference type="ARBA" id="ARBA00022722"/>
    </source>
</evidence>
<dbReference type="InterPro" id="IPR014721">
    <property type="entry name" value="Ribsml_uS5_D2-typ_fold_subgr"/>
</dbReference>
<accession>A0A317ZH59</accession>
<comment type="caution">
    <text evidence="8">The sequence shown here is derived from an EMBL/GenBank/DDBJ whole genome shotgun (WGS) entry which is preliminary data.</text>
</comment>
<dbReference type="PANTHER" id="PTHR33992">
    <property type="entry name" value="RIBONUCLEASE P PROTEIN COMPONENT"/>
    <property type="match status" value="1"/>
</dbReference>
<proteinExistence type="inferred from homology"/>
<evidence type="ECO:0000313" key="9">
    <source>
        <dbReference type="Proteomes" id="UP000247099"/>
    </source>
</evidence>
<dbReference type="HAMAP" id="MF_00227">
    <property type="entry name" value="RNase_P"/>
    <property type="match status" value="1"/>
</dbReference>
<keyword evidence="4 6" id="KW-0378">Hydrolase</keyword>
<dbReference type="GO" id="GO:0030677">
    <property type="term" value="C:ribonuclease P complex"/>
    <property type="evidence" value="ECO:0007669"/>
    <property type="project" value="TreeGrafter"/>
</dbReference>
<evidence type="ECO:0000256" key="6">
    <source>
        <dbReference type="HAMAP-Rule" id="MF_00227"/>
    </source>
</evidence>
<reference evidence="8 9" key="1">
    <citation type="submission" date="2018-05" db="EMBL/GenBank/DDBJ databases">
        <title>Coraliomargarita sinensis sp. nov., isolated from a marine solar saltern.</title>
        <authorList>
            <person name="Zhou L.Y."/>
        </authorList>
    </citation>
    <scope>NUCLEOTIDE SEQUENCE [LARGE SCALE GENOMIC DNA]</scope>
    <source>
        <strain evidence="8 9">WN38</strain>
    </source>
</reference>
<evidence type="ECO:0000256" key="1">
    <source>
        <dbReference type="ARBA" id="ARBA00022694"/>
    </source>
</evidence>
<sequence>MGIPASQRLRKQSDFQQVRRSEHRIHCGPFVVQCQPGGEASASRPMLGVIASRRVGNAVKRNRGKRLVREIFRRSAGTLPPGSRYVVVLRSGFDRYSFAELEAHFARACAKIVRRTEAGEASK</sequence>
<dbReference type="Proteomes" id="UP000247099">
    <property type="component" value="Unassembled WGS sequence"/>
</dbReference>
<protein>
    <recommendedName>
        <fullName evidence="6 7">Ribonuclease P protein component</fullName>
        <shortName evidence="6">RNase P protein</shortName>
        <shortName evidence="6">RNaseP protein</shortName>
        <ecNumber evidence="6 7">3.1.26.5</ecNumber>
    </recommendedName>
    <alternativeName>
        <fullName evidence="6">Protein C5</fullName>
    </alternativeName>
</protein>
<comment type="catalytic activity">
    <reaction evidence="6">
        <text>Endonucleolytic cleavage of RNA, removing 5'-extranucleotides from tRNA precursor.</text>
        <dbReference type="EC" id="3.1.26.5"/>
    </reaction>
</comment>
<keyword evidence="1 6" id="KW-0819">tRNA processing</keyword>
<comment type="function">
    <text evidence="6">RNaseP catalyzes the removal of the 5'-leader sequence from pre-tRNA to produce the mature 5'-terminus. It can also cleave other RNA substrates such as 4.5S RNA. The protein component plays an auxiliary but essential role in vivo by binding to the 5'-leader sequence and broadening the substrate specificity of the ribozyme.</text>
</comment>
<dbReference type="InterPro" id="IPR020568">
    <property type="entry name" value="Ribosomal_Su5_D2-typ_SF"/>
</dbReference>
<evidence type="ECO:0000256" key="4">
    <source>
        <dbReference type="ARBA" id="ARBA00022801"/>
    </source>
</evidence>
<dbReference type="Pfam" id="PF00825">
    <property type="entry name" value="Ribonuclease_P"/>
    <property type="match status" value="1"/>
</dbReference>
<dbReference type="AlphaFoldDB" id="A0A317ZH59"/>
<dbReference type="PANTHER" id="PTHR33992:SF1">
    <property type="entry name" value="RIBONUCLEASE P PROTEIN COMPONENT"/>
    <property type="match status" value="1"/>
</dbReference>
<evidence type="ECO:0000256" key="7">
    <source>
        <dbReference type="NCBIfam" id="TIGR00188"/>
    </source>
</evidence>
<gene>
    <name evidence="6 8" type="primary">rnpA</name>
    <name evidence="8" type="ORF">DDZ13_13810</name>
</gene>
<dbReference type="InParanoid" id="A0A317ZH59"/>
<dbReference type="GO" id="GO:0004526">
    <property type="term" value="F:ribonuclease P activity"/>
    <property type="evidence" value="ECO:0007669"/>
    <property type="project" value="UniProtKB-UniRule"/>
</dbReference>
<dbReference type="NCBIfam" id="TIGR00188">
    <property type="entry name" value="rnpA"/>
    <property type="match status" value="1"/>
</dbReference>
<dbReference type="GO" id="GO:0001682">
    <property type="term" value="P:tRNA 5'-leader removal"/>
    <property type="evidence" value="ECO:0007669"/>
    <property type="project" value="UniProtKB-UniRule"/>
</dbReference>
<dbReference type="InterPro" id="IPR000100">
    <property type="entry name" value="RNase_P"/>
</dbReference>
<comment type="similarity">
    <text evidence="6">Belongs to the RnpA family.</text>
</comment>
<keyword evidence="3 6" id="KW-0255">Endonuclease</keyword>
<dbReference type="GO" id="GO:0042781">
    <property type="term" value="F:3'-tRNA processing endoribonuclease activity"/>
    <property type="evidence" value="ECO:0007669"/>
    <property type="project" value="TreeGrafter"/>
</dbReference>
<evidence type="ECO:0000256" key="3">
    <source>
        <dbReference type="ARBA" id="ARBA00022759"/>
    </source>
</evidence>
<comment type="subunit">
    <text evidence="6">Consists of a catalytic RNA component (M1 or rnpB) and a protein subunit.</text>
</comment>
<dbReference type="SUPFAM" id="SSF54211">
    <property type="entry name" value="Ribosomal protein S5 domain 2-like"/>
    <property type="match status" value="1"/>
</dbReference>
<dbReference type="EC" id="3.1.26.5" evidence="6 7"/>
<dbReference type="Gene3D" id="3.30.230.10">
    <property type="match status" value="1"/>
</dbReference>
<keyword evidence="9" id="KW-1185">Reference proteome</keyword>
<dbReference type="EMBL" id="QHJQ01000012">
    <property type="protein sequence ID" value="PXA03139.1"/>
    <property type="molecule type" value="Genomic_DNA"/>
</dbReference>
<name>A0A317ZH59_9BACT</name>
<evidence type="ECO:0000256" key="5">
    <source>
        <dbReference type="ARBA" id="ARBA00022884"/>
    </source>
</evidence>
<organism evidence="8 9">
    <name type="scientific">Coraliomargarita sinensis</name>
    <dbReference type="NCBI Taxonomy" id="2174842"/>
    <lineage>
        <taxon>Bacteria</taxon>
        <taxon>Pseudomonadati</taxon>
        <taxon>Verrucomicrobiota</taxon>
        <taxon>Opitutia</taxon>
        <taxon>Puniceicoccales</taxon>
        <taxon>Coraliomargaritaceae</taxon>
        <taxon>Coraliomargarita</taxon>
    </lineage>
</organism>
<dbReference type="RefSeq" id="WP_110132049.1">
    <property type="nucleotide sequence ID" value="NZ_QHJQ01000012.1"/>
</dbReference>
<dbReference type="OrthoDB" id="196189at2"/>